<dbReference type="OrthoDB" id="25620at2759"/>
<feature type="region of interest" description="Disordered" evidence="1">
    <location>
        <begin position="336"/>
        <end position="362"/>
    </location>
</feature>
<name>A0A9Q1JPI6_9CARY</name>
<gene>
    <name evidence="2" type="ORF">Cgig2_015748</name>
</gene>
<evidence type="ECO:0000256" key="1">
    <source>
        <dbReference type="SAM" id="MobiDB-lite"/>
    </source>
</evidence>
<dbReference type="AlphaFoldDB" id="A0A9Q1JPI6"/>
<feature type="region of interest" description="Disordered" evidence="1">
    <location>
        <begin position="1"/>
        <end position="21"/>
    </location>
</feature>
<dbReference type="PANTHER" id="PTHR14241:SF32">
    <property type="entry name" value="VWFA DOMAIN-CONTAINING PROTEIN-RELATED"/>
    <property type="match status" value="1"/>
</dbReference>
<proteinExistence type="predicted"/>
<feature type="compositionally biased region" description="Polar residues" evidence="1">
    <location>
        <begin position="1"/>
        <end position="10"/>
    </location>
</feature>
<dbReference type="EMBL" id="JAKOGI010000987">
    <property type="protein sequence ID" value="KAJ8428630.1"/>
    <property type="molecule type" value="Genomic_DNA"/>
</dbReference>
<sequence>MGGDTLTSFASEDESSLDNDYPHFPCNSPDGTDFFKTCESDGNLGRRKIAYNDIMKNYDELGFEQRALIKLRDKSSVVLNDLLPHLFRYTPGSWIMMWVGRTGQLCHTKNDHILACWSKRIRKSSLVNRISRVFEDDKFASEEPSYMDADSSSLKMALKCKAHRVVPLPVKIRKVNFVIFVVNGFSALRSMNSDKEEDKDDKPVVAVTHGDFLSLKDRARVRIYLGEKVGRATGKADFDIPAILLGIACAVFPMLHHGLQPPLISISAGSHSKSEVEHPYEHQGSFMPFPSSLWSKSAVNNSQEQRRCEKQEPETTSPSLLASKYAVAKSARLLRRKSNVDRHHNHRGSHSMSSKSLHPKSKVKWRKIRHFMVGR</sequence>
<evidence type="ECO:0000313" key="2">
    <source>
        <dbReference type="EMBL" id="KAJ8428630.1"/>
    </source>
</evidence>
<keyword evidence="3" id="KW-1185">Reference proteome</keyword>
<protein>
    <submittedName>
        <fullName evidence="2">Uncharacterized protein</fullName>
    </submittedName>
</protein>
<accession>A0A9Q1JPI6</accession>
<dbReference type="Proteomes" id="UP001153076">
    <property type="component" value="Unassembled WGS sequence"/>
</dbReference>
<dbReference type="PANTHER" id="PTHR14241">
    <property type="entry name" value="INTERFERON-INDUCED PROTEIN 44"/>
    <property type="match status" value="1"/>
</dbReference>
<comment type="caution">
    <text evidence="2">The sequence shown here is derived from an EMBL/GenBank/DDBJ whole genome shotgun (WGS) entry which is preliminary data.</text>
</comment>
<reference evidence="2" key="1">
    <citation type="submission" date="2022-04" db="EMBL/GenBank/DDBJ databases">
        <title>Carnegiea gigantea Genome sequencing and assembly v2.</title>
        <authorList>
            <person name="Copetti D."/>
            <person name="Sanderson M.J."/>
            <person name="Burquez A."/>
            <person name="Wojciechowski M.F."/>
        </authorList>
    </citation>
    <scope>NUCLEOTIDE SEQUENCE</scope>
    <source>
        <strain evidence="2">SGP5-SGP5p</strain>
        <tissue evidence="2">Aerial part</tissue>
    </source>
</reference>
<organism evidence="2 3">
    <name type="scientific">Carnegiea gigantea</name>
    <dbReference type="NCBI Taxonomy" id="171969"/>
    <lineage>
        <taxon>Eukaryota</taxon>
        <taxon>Viridiplantae</taxon>
        <taxon>Streptophyta</taxon>
        <taxon>Embryophyta</taxon>
        <taxon>Tracheophyta</taxon>
        <taxon>Spermatophyta</taxon>
        <taxon>Magnoliopsida</taxon>
        <taxon>eudicotyledons</taxon>
        <taxon>Gunneridae</taxon>
        <taxon>Pentapetalae</taxon>
        <taxon>Caryophyllales</taxon>
        <taxon>Cactineae</taxon>
        <taxon>Cactaceae</taxon>
        <taxon>Cactoideae</taxon>
        <taxon>Echinocereeae</taxon>
        <taxon>Carnegiea</taxon>
    </lineage>
</organism>
<feature type="compositionally biased region" description="Basic and acidic residues" evidence="1">
    <location>
        <begin position="304"/>
        <end position="313"/>
    </location>
</feature>
<feature type="compositionally biased region" description="Basic residues" evidence="1">
    <location>
        <begin position="336"/>
        <end position="349"/>
    </location>
</feature>
<evidence type="ECO:0000313" key="3">
    <source>
        <dbReference type="Proteomes" id="UP001153076"/>
    </source>
</evidence>
<feature type="region of interest" description="Disordered" evidence="1">
    <location>
        <begin position="298"/>
        <end position="321"/>
    </location>
</feature>